<feature type="non-terminal residue" evidence="1">
    <location>
        <position position="140"/>
    </location>
</feature>
<dbReference type="AlphaFoldDB" id="A0A8S3EQ93"/>
<comment type="caution">
    <text evidence="1">The sequence shown here is derived from an EMBL/GenBank/DDBJ whole genome shotgun (WGS) entry which is preliminary data.</text>
</comment>
<reference evidence="1" key="1">
    <citation type="submission" date="2021-02" db="EMBL/GenBank/DDBJ databases">
        <authorList>
            <person name="Nowell W R."/>
        </authorList>
    </citation>
    <scope>NUCLEOTIDE SEQUENCE</scope>
</reference>
<feature type="non-terminal residue" evidence="1">
    <location>
        <position position="1"/>
    </location>
</feature>
<protein>
    <submittedName>
        <fullName evidence="1">Uncharacterized protein</fullName>
    </submittedName>
</protein>
<evidence type="ECO:0000313" key="1">
    <source>
        <dbReference type="EMBL" id="CAF5078043.1"/>
    </source>
</evidence>
<evidence type="ECO:0000313" key="2">
    <source>
        <dbReference type="Proteomes" id="UP000681720"/>
    </source>
</evidence>
<dbReference type="EMBL" id="CAJOBJ010242430">
    <property type="protein sequence ID" value="CAF5078043.1"/>
    <property type="molecule type" value="Genomic_DNA"/>
</dbReference>
<proteinExistence type="predicted"/>
<accession>A0A8S3EQ93</accession>
<gene>
    <name evidence="1" type="ORF">GIL414_LOCUS61549</name>
</gene>
<organism evidence="1 2">
    <name type="scientific">Rotaria magnacalcarata</name>
    <dbReference type="NCBI Taxonomy" id="392030"/>
    <lineage>
        <taxon>Eukaryota</taxon>
        <taxon>Metazoa</taxon>
        <taxon>Spiralia</taxon>
        <taxon>Gnathifera</taxon>
        <taxon>Rotifera</taxon>
        <taxon>Eurotatoria</taxon>
        <taxon>Bdelloidea</taxon>
        <taxon>Philodinida</taxon>
        <taxon>Philodinidae</taxon>
        <taxon>Rotaria</taxon>
    </lineage>
</organism>
<name>A0A8S3EQ93_9BILA</name>
<dbReference type="Proteomes" id="UP000681720">
    <property type="component" value="Unassembled WGS sequence"/>
</dbReference>
<sequence length="140" mass="16183">AWHLLLFNESVQNLHGPILAPHAIADNTAVCRLAGNNDRTKVCHFIRARLLSTFSFLSIRSNQDDACILLNRCFEKMALLTINHQQAENSWIKPVFNTLNDEMKAEEEYQNHVFYFVHGKLAEYKAYINHLNLQSQIQTN</sequence>